<name>A0ABY2B4X4_9FLAO</name>
<gene>
    <name evidence="1" type="ORF">EV142_101664</name>
</gene>
<proteinExistence type="predicted"/>
<sequence length="59" mass="6860">MIISNIETVVLRVGCVGREKQNFQKVEARTLKSFLFFTGFNLWHCIHIMNGFINFVKIA</sequence>
<evidence type="ECO:0000313" key="2">
    <source>
        <dbReference type="Proteomes" id="UP000295270"/>
    </source>
</evidence>
<keyword evidence="2" id="KW-1185">Reference proteome</keyword>
<comment type="caution">
    <text evidence="1">The sequence shown here is derived from an EMBL/GenBank/DDBJ whole genome shotgun (WGS) entry which is preliminary data.</text>
</comment>
<evidence type="ECO:0000313" key="1">
    <source>
        <dbReference type="EMBL" id="TCN61077.1"/>
    </source>
</evidence>
<organism evidence="1 2">
    <name type="scientific">Flavobacterium circumlabens</name>
    <dbReference type="NCBI Taxonomy" id="2133765"/>
    <lineage>
        <taxon>Bacteria</taxon>
        <taxon>Pseudomonadati</taxon>
        <taxon>Bacteroidota</taxon>
        <taxon>Flavobacteriia</taxon>
        <taxon>Flavobacteriales</taxon>
        <taxon>Flavobacteriaceae</taxon>
        <taxon>Flavobacterium</taxon>
    </lineage>
</organism>
<dbReference type="EMBL" id="SLWA01000001">
    <property type="protein sequence ID" value="TCN61077.1"/>
    <property type="molecule type" value="Genomic_DNA"/>
</dbReference>
<reference evidence="1 2" key="1">
    <citation type="journal article" date="2015" name="Stand. Genomic Sci.">
        <title>Genomic Encyclopedia of Bacterial and Archaeal Type Strains, Phase III: the genomes of soil and plant-associated and newly described type strains.</title>
        <authorList>
            <person name="Whitman W.B."/>
            <person name="Woyke T."/>
            <person name="Klenk H.P."/>
            <person name="Zhou Y."/>
            <person name="Lilburn T.G."/>
            <person name="Beck B.J."/>
            <person name="De Vos P."/>
            <person name="Vandamme P."/>
            <person name="Eisen J.A."/>
            <person name="Garrity G."/>
            <person name="Hugenholtz P."/>
            <person name="Kyrpides N.C."/>
        </authorList>
    </citation>
    <scope>NUCLEOTIDE SEQUENCE [LARGE SCALE GENOMIC DNA]</scope>
    <source>
        <strain evidence="1 2">P5626</strain>
    </source>
</reference>
<dbReference type="Proteomes" id="UP000295270">
    <property type="component" value="Unassembled WGS sequence"/>
</dbReference>
<protein>
    <submittedName>
        <fullName evidence="1">Uncharacterized protein</fullName>
    </submittedName>
</protein>
<accession>A0ABY2B4X4</accession>